<dbReference type="KEGG" id="lpv:HYN51_02675"/>
<dbReference type="SMART" id="SM00062">
    <property type="entry name" value="PBPb"/>
    <property type="match status" value="1"/>
</dbReference>
<evidence type="ECO:0000313" key="12">
    <source>
        <dbReference type="EMBL" id="AWH87564.1"/>
    </source>
</evidence>
<comment type="subunit">
    <text evidence="7">The complex is composed of two ATP-binding proteins (ArtP), two transmembrane proteins (ArtM and ArtQ) and two solute-binding proteins (ArtJ and ArtI).</text>
</comment>
<protein>
    <submittedName>
        <fullName evidence="12">Arginine ABC transporter substrate-binding protein</fullName>
    </submittedName>
</protein>
<dbReference type="Pfam" id="PF00497">
    <property type="entry name" value="SBP_bac_3"/>
    <property type="match status" value="1"/>
</dbReference>
<keyword evidence="5" id="KW-0574">Periplasm</keyword>
<dbReference type="SMART" id="SM00079">
    <property type="entry name" value="PBPe"/>
    <property type="match status" value="1"/>
</dbReference>
<dbReference type="GO" id="GO:0016020">
    <property type="term" value="C:membrane"/>
    <property type="evidence" value="ECO:0007669"/>
    <property type="project" value="InterPro"/>
</dbReference>
<feature type="domain" description="Solute-binding protein family 3/N-terminal" evidence="10">
    <location>
        <begin position="22"/>
        <end position="243"/>
    </location>
</feature>
<dbReference type="InterPro" id="IPR018313">
    <property type="entry name" value="SBP_3_CS"/>
</dbReference>
<keyword evidence="4 9" id="KW-0732">Signal</keyword>
<evidence type="ECO:0000256" key="8">
    <source>
        <dbReference type="RuleBase" id="RU003744"/>
    </source>
</evidence>
<dbReference type="EMBL" id="CP029185">
    <property type="protein sequence ID" value="AWH87564.1"/>
    <property type="molecule type" value="Genomic_DNA"/>
</dbReference>
<gene>
    <name evidence="12" type="ORF">HYN51_02675</name>
</gene>
<dbReference type="GO" id="GO:0030288">
    <property type="term" value="C:outer membrane-bounded periplasmic space"/>
    <property type="evidence" value="ECO:0007669"/>
    <property type="project" value="InterPro"/>
</dbReference>
<dbReference type="SUPFAM" id="SSF53850">
    <property type="entry name" value="Periplasmic binding protein-like II"/>
    <property type="match status" value="1"/>
</dbReference>
<evidence type="ECO:0000256" key="2">
    <source>
        <dbReference type="ARBA" id="ARBA00010333"/>
    </source>
</evidence>
<evidence type="ECO:0000256" key="3">
    <source>
        <dbReference type="ARBA" id="ARBA00022448"/>
    </source>
</evidence>
<reference evidence="12 13" key="1">
    <citation type="journal article" date="2019" name="Int. J. Syst. Evol. Microbiol.">
        <title>Limnobaculum parvum gen. nov., sp. nov., isolated from a freshwater lake.</title>
        <authorList>
            <person name="Baek C."/>
            <person name="Shin S.K."/>
            <person name="Yi H."/>
        </authorList>
    </citation>
    <scope>NUCLEOTIDE SEQUENCE [LARGE SCALE GENOMIC DNA]</scope>
    <source>
        <strain evidence="12 13">HYN0051</strain>
    </source>
</reference>
<keyword evidence="3" id="KW-0813">Transport</keyword>
<evidence type="ECO:0000259" key="10">
    <source>
        <dbReference type="SMART" id="SM00062"/>
    </source>
</evidence>
<evidence type="ECO:0000259" key="11">
    <source>
        <dbReference type="SMART" id="SM00079"/>
    </source>
</evidence>
<feature type="domain" description="Ionotropic glutamate receptor C-terminal" evidence="11">
    <location>
        <begin position="22"/>
        <end position="243"/>
    </location>
</feature>
<dbReference type="GO" id="GO:0006865">
    <property type="term" value="P:amino acid transport"/>
    <property type="evidence" value="ECO:0007669"/>
    <property type="project" value="UniProtKB-KW"/>
</dbReference>
<dbReference type="InterPro" id="IPR005768">
    <property type="entry name" value="Lys_Arg_Orn-bd"/>
</dbReference>
<accession>A0A2Y9TVW0</accession>
<evidence type="ECO:0000256" key="7">
    <source>
        <dbReference type="ARBA" id="ARBA00063465"/>
    </source>
</evidence>
<dbReference type="PANTHER" id="PTHR35936:SF20">
    <property type="entry name" value="ABC TRANSPORTER ARGININE-BINDING PROTEIN 2-RELATED"/>
    <property type="match status" value="1"/>
</dbReference>
<evidence type="ECO:0000256" key="6">
    <source>
        <dbReference type="ARBA" id="ARBA00022970"/>
    </source>
</evidence>
<comment type="subcellular location">
    <subcellularLocation>
        <location evidence="1">Periplasm</location>
    </subcellularLocation>
</comment>
<feature type="signal peptide" evidence="9">
    <location>
        <begin position="1"/>
        <end position="19"/>
    </location>
</feature>
<keyword evidence="6" id="KW-0029">Amino-acid transport</keyword>
<dbReference type="NCBIfam" id="NF011583">
    <property type="entry name" value="PRK15007.1"/>
    <property type="match status" value="1"/>
</dbReference>
<dbReference type="AlphaFoldDB" id="A0A2Y9TVW0"/>
<dbReference type="OrthoDB" id="9768183at2"/>
<evidence type="ECO:0000256" key="9">
    <source>
        <dbReference type="SAM" id="SignalP"/>
    </source>
</evidence>
<dbReference type="InterPro" id="IPR001320">
    <property type="entry name" value="Iontro_rcpt_C"/>
</dbReference>
<dbReference type="RefSeq" id="WP_108899652.1">
    <property type="nucleotide sequence ID" value="NZ_CP029185.2"/>
</dbReference>
<evidence type="ECO:0000256" key="5">
    <source>
        <dbReference type="ARBA" id="ARBA00022764"/>
    </source>
</evidence>
<feature type="chain" id="PRO_5016137976" evidence="9">
    <location>
        <begin position="20"/>
        <end position="243"/>
    </location>
</feature>
<dbReference type="InterPro" id="IPR001638">
    <property type="entry name" value="Solute-binding_3/MltF_N"/>
</dbReference>
<organism evidence="12 13">
    <name type="scientific">Limnobaculum parvum</name>
    <dbReference type="NCBI Taxonomy" id="2172103"/>
    <lineage>
        <taxon>Bacteria</taxon>
        <taxon>Pseudomonadati</taxon>
        <taxon>Pseudomonadota</taxon>
        <taxon>Gammaproteobacteria</taxon>
        <taxon>Enterobacterales</taxon>
        <taxon>Budviciaceae</taxon>
        <taxon>Limnobaculum</taxon>
    </lineage>
</organism>
<comment type="similarity">
    <text evidence="2 8">Belongs to the bacterial solute-binding protein 3 family.</text>
</comment>
<dbReference type="NCBIfam" id="TIGR01096">
    <property type="entry name" value="3A0103s03R"/>
    <property type="match status" value="1"/>
</dbReference>
<proteinExistence type="inferred from homology"/>
<name>A0A2Y9TVW0_9GAMM</name>
<dbReference type="GO" id="GO:0015276">
    <property type="term" value="F:ligand-gated monoatomic ion channel activity"/>
    <property type="evidence" value="ECO:0007669"/>
    <property type="project" value="InterPro"/>
</dbReference>
<dbReference type="PANTHER" id="PTHR35936">
    <property type="entry name" value="MEMBRANE-BOUND LYTIC MUREIN TRANSGLYCOSYLASE F"/>
    <property type="match status" value="1"/>
</dbReference>
<sequence length="243" mass="26892">MKKLLVATLLASFSLSVAAAEKIRFATEASYPPFEFVDAKNQIQGFDIDLANALCKEVQAECTFANQGFDSLVPGLKFRRFDAAIAAMDVTPERLEQVAFTNTYYDNSAQFIAIKGKVADLAALKGQKVGMQNGTTHQKYLLEKHTEITPVAYDSYQNAILDLKSGRINAVFGDTAVVAEWLKKNDDLASVGDKVTDNTYFGTGFAIAVNQKNTDLRDKLNAALDKIKKDGTYQTIYNKWFQK</sequence>
<dbReference type="Proteomes" id="UP000244908">
    <property type="component" value="Chromosome"/>
</dbReference>
<keyword evidence="13" id="KW-1185">Reference proteome</keyword>
<dbReference type="Gene3D" id="3.40.190.10">
    <property type="entry name" value="Periplasmic binding protein-like II"/>
    <property type="match status" value="2"/>
</dbReference>
<dbReference type="CDD" id="cd13700">
    <property type="entry name" value="PBP2_Arg_STM4351"/>
    <property type="match status" value="1"/>
</dbReference>
<evidence type="ECO:0000313" key="13">
    <source>
        <dbReference type="Proteomes" id="UP000244908"/>
    </source>
</evidence>
<evidence type="ECO:0000256" key="4">
    <source>
        <dbReference type="ARBA" id="ARBA00022729"/>
    </source>
</evidence>
<dbReference type="FunFam" id="3.40.190.10:FF:000014">
    <property type="entry name" value="Arginine ABC transporter substrate-binding protein"/>
    <property type="match status" value="1"/>
</dbReference>
<evidence type="ECO:0000256" key="1">
    <source>
        <dbReference type="ARBA" id="ARBA00004418"/>
    </source>
</evidence>
<dbReference type="PROSITE" id="PS01039">
    <property type="entry name" value="SBP_BACTERIAL_3"/>
    <property type="match status" value="1"/>
</dbReference>